<sequence>MSLFQNSSHFQRPVRHATYVNFPRPDDCSYLHRLPVNEQCEFVQATEACAESQFYFNYVGFLYCTIGSERDYLFHFCPTLAAIAKTLNISEALAGVTILAFGNGSPDLFTAVANPDADTELMFSELLVALIKVANVYIFLWIVLFAVPVMVVVFYTSRTDRCPTYHKSFTILSFLGCIQVIYILAQEVVSVLETVGIVLKLSKSVLGLSLLAWGNSVGDLFSNVALARQGYGKMAFAACFGGPLLNLCLGLGLTFITKAFSVPNLVAEVRKGVMGENCEAYLFQILTTTWLCLLFTNFQGRRSVGLSMILTYLMFLAFSFLGEFELIHPYGTDHHPDPNGNG</sequence>
<reference evidence="10" key="2">
    <citation type="submission" date="2020-05" db="UniProtKB">
        <authorList>
            <consortium name="EnsemblMetazoa"/>
        </authorList>
    </citation>
    <scope>IDENTIFICATION</scope>
    <source>
        <strain evidence="10">CM1001059</strain>
    </source>
</reference>
<dbReference type="InterPro" id="IPR044880">
    <property type="entry name" value="NCX_ion-bd_dom_sf"/>
</dbReference>
<feature type="transmembrane region" description="Helical" evidence="8">
    <location>
        <begin position="168"/>
        <end position="185"/>
    </location>
</feature>
<evidence type="ECO:0000259" key="9">
    <source>
        <dbReference type="Pfam" id="PF01699"/>
    </source>
</evidence>
<evidence type="ECO:0000256" key="6">
    <source>
        <dbReference type="ARBA" id="ARBA00022989"/>
    </source>
</evidence>
<evidence type="ECO:0000256" key="1">
    <source>
        <dbReference type="ARBA" id="ARBA00004141"/>
    </source>
</evidence>
<dbReference type="Pfam" id="PF01699">
    <property type="entry name" value="Na_Ca_ex"/>
    <property type="match status" value="2"/>
</dbReference>
<feature type="transmembrane region" description="Helical" evidence="8">
    <location>
        <begin position="280"/>
        <end position="298"/>
    </location>
</feature>
<proteinExistence type="predicted"/>
<dbReference type="STRING" id="34690.A0A182TJS7"/>
<evidence type="ECO:0000256" key="8">
    <source>
        <dbReference type="SAM" id="Phobius"/>
    </source>
</evidence>
<reference evidence="11" key="1">
    <citation type="submission" date="2014-01" db="EMBL/GenBank/DDBJ databases">
        <title>The Genome Sequence of Anopheles melas CM1001059_A (V2).</title>
        <authorList>
            <consortium name="The Broad Institute Genomics Platform"/>
            <person name="Neafsey D.E."/>
            <person name="Besansky N."/>
            <person name="Howell P."/>
            <person name="Walton C."/>
            <person name="Young S.K."/>
            <person name="Zeng Q."/>
            <person name="Gargeya S."/>
            <person name="Fitzgerald M."/>
            <person name="Haas B."/>
            <person name="Abouelleil A."/>
            <person name="Allen A.W."/>
            <person name="Alvarado L."/>
            <person name="Arachchi H.M."/>
            <person name="Berlin A.M."/>
            <person name="Chapman S.B."/>
            <person name="Gainer-Dewar J."/>
            <person name="Goldberg J."/>
            <person name="Griggs A."/>
            <person name="Gujja S."/>
            <person name="Hansen M."/>
            <person name="Howarth C."/>
            <person name="Imamovic A."/>
            <person name="Ireland A."/>
            <person name="Larimer J."/>
            <person name="McCowan C."/>
            <person name="Murphy C."/>
            <person name="Pearson M."/>
            <person name="Poon T.W."/>
            <person name="Priest M."/>
            <person name="Roberts A."/>
            <person name="Saif S."/>
            <person name="Shea T."/>
            <person name="Sisk P."/>
            <person name="Sykes S."/>
            <person name="Wortman J."/>
            <person name="Nusbaum C."/>
            <person name="Birren B."/>
        </authorList>
    </citation>
    <scope>NUCLEOTIDE SEQUENCE [LARGE SCALE GENOMIC DNA]</scope>
    <source>
        <strain evidence="11">CM1001059</strain>
    </source>
</reference>
<keyword evidence="4" id="KW-0106">Calcium</keyword>
<protein>
    <recommendedName>
        <fullName evidence="9">Sodium/calcium exchanger membrane region domain-containing protein</fullName>
    </recommendedName>
</protein>
<dbReference type="PANTHER" id="PTHR12266:SF0">
    <property type="entry name" value="MITOCHONDRIAL SODIUM_CALCIUM EXCHANGER PROTEIN"/>
    <property type="match status" value="1"/>
</dbReference>
<evidence type="ECO:0000256" key="3">
    <source>
        <dbReference type="ARBA" id="ARBA00022449"/>
    </source>
</evidence>
<dbReference type="VEuPathDB" id="VectorBase:AMEC003591"/>
<feature type="transmembrane region" description="Helical" evidence="8">
    <location>
        <begin position="234"/>
        <end position="260"/>
    </location>
</feature>
<organism evidence="10 11">
    <name type="scientific">Anopheles melas</name>
    <dbReference type="NCBI Taxonomy" id="34690"/>
    <lineage>
        <taxon>Eukaryota</taxon>
        <taxon>Metazoa</taxon>
        <taxon>Ecdysozoa</taxon>
        <taxon>Arthropoda</taxon>
        <taxon>Hexapoda</taxon>
        <taxon>Insecta</taxon>
        <taxon>Pterygota</taxon>
        <taxon>Neoptera</taxon>
        <taxon>Endopterygota</taxon>
        <taxon>Diptera</taxon>
        <taxon>Nematocera</taxon>
        <taxon>Culicoidea</taxon>
        <taxon>Culicidae</taxon>
        <taxon>Anophelinae</taxon>
        <taxon>Anopheles</taxon>
    </lineage>
</organism>
<dbReference type="AlphaFoldDB" id="A0A182TJS7"/>
<dbReference type="GO" id="GO:0005432">
    <property type="term" value="F:calcium:sodium antiporter activity"/>
    <property type="evidence" value="ECO:0007669"/>
    <property type="project" value="TreeGrafter"/>
</dbReference>
<keyword evidence="11" id="KW-1185">Reference proteome</keyword>
<keyword evidence="6 8" id="KW-1133">Transmembrane helix</keyword>
<evidence type="ECO:0000313" key="11">
    <source>
        <dbReference type="Proteomes" id="UP000075902"/>
    </source>
</evidence>
<feature type="domain" description="Sodium/calcium exchanger membrane region" evidence="9">
    <location>
        <begin position="75"/>
        <end position="113"/>
    </location>
</feature>
<keyword evidence="5 8" id="KW-0812">Transmembrane</keyword>
<dbReference type="PANTHER" id="PTHR12266">
    <property type="entry name" value="NA+/CA2+ K+ INDEPENDENT EXCHANGER"/>
    <property type="match status" value="1"/>
</dbReference>
<dbReference type="Proteomes" id="UP000075902">
    <property type="component" value="Unassembled WGS sequence"/>
</dbReference>
<feature type="domain" description="Sodium/calcium exchanger membrane region" evidence="9">
    <location>
        <begin position="171"/>
        <end position="320"/>
    </location>
</feature>
<keyword evidence="2" id="KW-0813">Transport</keyword>
<dbReference type="Gene3D" id="1.20.1420.30">
    <property type="entry name" value="NCX, central ion-binding region"/>
    <property type="match status" value="1"/>
</dbReference>
<feature type="transmembrane region" description="Helical" evidence="8">
    <location>
        <begin position="305"/>
        <end position="322"/>
    </location>
</feature>
<comment type="subcellular location">
    <subcellularLocation>
        <location evidence="1">Membrane</location>
        <topology evidence="1">Multi-pass membrane protein</topology>
    </subcellularLocation>
</comment>
<feature type="transmembrane region" description="Helical" evidence="8">
    <location>
        <begin position="205"/>
        <end position="227"/>
    </location>
</feature>
<dbReference type="GO" id="GO:0016020">
    <property type="term" value="C:membrane"/>
    <property type="evidence" value="ECO:0007669"/>
    <property type="project" value="UniProtKB-SubCell"/>
</dbReference>
<evidence type="ECO:0000313" key="10">
    <source>
        <dbReference type="EnsemblMetazoa" id="AMEC003591-PA"/>
    </source>
</evidence>
<keyword evidence="3" id="KW-0050">Antiport</keyword>
<dbReference type="InterPro" id="IPR004837">
    <property type="entry name" value="NaCa_Exmemb"/>
</dbReference>
<dbReference type="GO" id="GO:0006874">
    <property type="term" value="P:intracellular calcium ion homeostasis"/>
    <property type="evidence" value="ECO:0007669"/>
    <property type="project" value="TreeGrafter"/>
</dbReference>
<dbReference type="EnsemblMetazoa" id="AMEC003591-RA">
    <property type="protein sequence ID" value="AMEC003591-PA"/>
    <property type="gene ID" value="AMEC003591"/>
</dbReference>
<evidence type="ECO:0000256" key="5">
    <source>
        <dbReference type="ARBA" id="ARBA00022692"/>
    </source>
</evidence>
<accession>A0A182TJS7</accession>
<feature type="transmembrane region" description="Helical" evidence="8">
    <location>
        <begin position="136"/>
        <end position="156"/>
    </location>
</feature>
<evidence type="ECO:0000256" key="2">
    <source>
        <dbReference type="ARBA" id="ARBA00022448"/>
    </source>
</evidence>
<dbReference type="InterPro" id="IPR051359">
    <property type="entry name" value="CaCA_antiporter"/>
</dbReference>
<evidence type="ECO:0000256" key="4">
    <source>
        <dbReference type="ARBA" id="ARBA00022568"/>
    </source>
</evidence>
<keyword evidence="7 8" id="KW-0472">Membrane</keyword>
<evidence type="ECO:0000256" key="7">
    <source>
        <dbReference type="ARBA" id="ARBA00023136"/>
    </source>
</evidence>
<keyword evidence="4" id="KW-0109">Calcium transport</keyword>
<keyword evidence="4" id="KW-0406">Ion transport</keyword>
<name>A0A182TJS7_9DIPT</name>